<dbReference type="Proteomes" id="UP000659124">
    <property type="component" value="Unassembled WGS sequence"/>
</dbReference>
<comment type="caution">
    <text evidence="1">The sequence shown here is derived from an EMBL/GenBank/DDBJ whole genome shotgun (WGS) entry which is preliminary data.</text>
</comment>
<evidence type="ECO:0000313" key="1">
    <source>
        <dbReference type="EMBL" id="MBC9932686.1"/>
    </source>
</evidence>
<dbReference type="RefSeq" id="WP_188089827.1">
    <property type="nucleotide sequence ID" value="NZ_JACVFC010000003.1"/>
</dbReference>
<protein>
    <submittedName>
        <fullName evidence="1">Uncharacterized protein</fullName>
    </submittedName>
</protein>
<organism evidence="1 2">
    <name type="scientific">Chitinophaga qingshengii</name>
    <dbReference type="NCBI Taxonomy" id="1569794"/>
    <lineage>
        <taxon>Bacteria</taxon>
        <taxon>Pseudomonadati</taxon>
        <taxon>Bacteroidota</taxon>
        <taxon>Chitinophagia</taxon>
        <taxon>Chitinophagales</taxon>
        <taxon>Chitinophagaceae</taxon>
        <taxon>Chitinophaga</taxon>
    </lineage>
</organism>
<proteinExistence type="predicted"/>
<sequence>MEERFYIDVHFKVAKGWIAYAKINLGYDQAFVHSLFDMLAGRTLPEGFLRMNLMETKDDFAFLHQSMYCTLPQLAENCMLVTKEVFRFYNLDKGILD</sequence>
<evidence type="ECO:0000313" key="2">
    <source>
        <dbReference type="Proteomes" id="UP000659124"/>
    </source>
</evidence>
<dbReference type="EMBL" id="JACVFC010000003">
    <property type="protein sequence ID" value="MBC9932686.1"/>
    <property type="molecule type" value="Genomic_DNA"/>
</dbReference>
<gene>
    <name evidence="1" type="ORF">ICL07_20030</name>
</gene>
<name>A0ABR7TQD3_9BACT</name>
<accession>A0ABR7TQD3</accession>
<reference evidence="1 2" key="1">
    <citation type="submission" date="2020-09" db="EMBL/GenBank/DDBJ databases">
        <title>Genome sequences of type strains of Chitinophaga qingshengii and Chitinophaga varians.</title>
        <authorList>
            <person name="Kittiwongwattana C."/>
        </authorList>
    </citation>
    <scope>NUCLEOTIDE SEQUENCE [LARGE SCALE GENOMIC DNA]</scope>
    <source>
        <strain evidence="1 2">JCM 30026</strain>
    </source>
</reference>
<keyword evidence="2" id="KW-1185">Reference proteome</keyword>